<keyword evidence="3 5" id="KW-1133">Transmembrane helix</keyword>
<name>A0A9J6EB18_RHIMP</name>
<reference evidence="6" key="1">
    <citation type="journal article" date="2020" name="Cell">
        <title>Large-Scale Comparative Analyses of Tick Genomes Elucidate Their Genetic Diversity and Vector Capacities.</title>
        <authorList>
            <consortium name="Tick Genome and Microbiome Consortium (TIGMIC)"/>
            <person name="Jia N."/>
            <person name="Wang J."/>
            <person name="Shi W."/>
            <person name="Du L."/>
            <person name="Sun Y."/>
            <person name="Zhan W."/>
            <person name="Jiang J.F."/>
            <person name="Wang Q."/>
            <person name="Zhang B."/>
            <person name="Ji P."/>
            <person name="Bell-Sakyi L."/>
            <person name="Cui X.M."/>
            <person name="Yuan T.T."/>
            <person name="Jiang B.G."/>
            <person name="Yang W.F."/>
            <person name="Lam T.T."/>
            <person name="Chang Q.C."/>
            <person name="Ding S.J."/>
            <person name="Wang X.J."/>
            <person name="Zhu J.G."/>
            <person name="Ruan X.D."/>
            <person name="Zhao L."/>
            <person name="Wei J.T."/>
            <person name="Ye R.Z."/>
            <person name="Que T.C."/>
            <person name="Du C.H."/>
            <person name="Zhou Y.H."/>
            <person name="Cheng J.X."/>
            <person name="Dai P.F."/>
            <person name="Guo W.B."/>
            <person name="Han X.H."/>
            <person name="Huang E.J."/>
            <person name="Li L.F."/>
            <person name="Wei W."/>
            <person name="Gao Y.C."/>
            <person name="Liu J.Z."/>
            <person name="Shao H.Z."/>
            <person name="Wang X."/>
            <person name="Wang C.C."/>
            <person name="Yang T.C."/>
            <person name="Huo Q.B."/>
            <person name="Li W."/>
            <person name="Chen H.Y."/>
            <person name="Chen S.E."/>
            <person name="Zhou L.G."/>
            <person name="Ni X.B."/>
            <person name="Tian J.H."/>
            <person name="Sheng Y."/>
            <person name="Liu T."/>
            <person name="Pan Y.S."/>
            <person name="Xia L.Y."/>
            <person name="Li J."/>
            <person name="Zhao F."/>
            <person name="Cao W.C."/>
        </authorList>
    </citation>
    <scope>NUCLEOTIDE SEQUENCE</scope>
    <source>
        <strain evidence="6">Rmic-2018</strain>
    </source>
</reference>
<evidence type="ECO:0000256" key="2">
    <source>
        <dbReference type="ARBA" id="ARBA00022692"/>
    </source>
</evidence>
<gene>
    <name evidence="6" type="ORF">HPB51_017213</name>
</gene>
<reference evidence="6" key="2">
    <citation type="submission" date="2021-09" db="EMBL/GenBank/DDBJ databases">
        <authorList>
            <person name="Jia N."/>
            <person name="Wang J."/>
            <person name="Shi W."/>
            <person name="Du L."/>
            <person name="Sun Y."/>
            <person name="Zhan W."/>
            <person name="Jiang J."/>
            <person name="Wang Q."/>
            <person name="Zhang B."/>
            <person name="Ji P."/>
            <person name="Sakyi L.B."/>
            <person name="Cui X."/>
            <person name="Yuan T."/>
            <person name="Jiang B."/>
            <person name="Yang W."/>
            <person name="Lam T.T.-Y."/>
            <person name="Chang Q."/>
            <person name="Ding S."/>
            <person name="Wang X."/>
            <person name="Zhu J."/>
            <person name="Ruan X."/>
            <person name="Zhao L."/>
            <person name="Wei J."/>
            <person name="Que T."/>
            <person name="Du C."/>
            <person name="Cheng J."/>
            <person name="Dai P."/>
            <person name="Han X."/>
            <person name="Huang E."/>
            <person name="Gao Y."/>
            <person name="Liu J."/>
            <person name="Shao H."/>
            <person name="Ye R."/>
            <person name="Li L."/>
            <person name="Wei W."/>
            <person name="Wang X."/>
            <person name="Wang C."/>
            <person name="Huo Q."/>
            <person name="Li W."/>
            <person name="Guo W."/>
            <person name="Chen H."/>
            <person name="Chen S."/>
            <person name="Zhou L."/>
            <person name="Zhou L."/>
            <person name="Ni X."/>
            <person name="Tian J."/>
            <person name="Zhou Y."/>
            <person name="Sheng Y."/>
            <person name="Liu T."/>
            <person name="Pan Y."/>
            <person name="Xia L."/>
            <person name="Li J."/>
            <person name="Zhao F."/>
            <person name="Cao W."/>
        </authorList>
    </citation>
    <scope>NUCLEOTIDE SEQUENCE</scope>
    <source>
        <strain evidence="6">Rmic-2018</strain>
        <tissue evidence="6">Larvae</tissue>
    </source>
</reference>
<feature type="transmembrane region" description="Helical" evidence="5">
    <location>
        <begin position="207"/>
        <end position="227"/>
    </location>
</feature>
<keyword evidence="2 5" id="KW-0812">Transmembrane</keyword>
<dbReference type="VEuPathDB" id="VectorBase:LOC119163750"/>
<protein>
    <submittedName>
        <fullName evidence="6">Uncharacterized protein</fullName>
    </submittedName>
</protein>
<organism evidence="6 7">
    <name type="scientific">Rhipicephalus microplus</name>
    <name type="common">Cattle tick</name>
    <name type="synonym">Boophilus microplus</name>
    <dbReference type="NCBI Taxonomy" id="6941"/>
    <lineage>
        <taxon>Eukaryota</taxon>
        <taxon>Metazoa</taxon>
        <taxon>Ecdysozoa</taxon>
        <taxon>Arthropoda</taxon>
        <taxon>Chelicerata</taxon>
        <taxon>Arachnida</taxon>
        <taxon>Acari</taxon>
        <taxon>Parasitiformes</taxon>
        <taxon>Ixodida</taxon>
        <taxon>Ixodoidea</taxon>
        <taxon>Ixodidae</taxon>
        <taxon>Rhipicephalinae</taxon>
        <taxon>Rhipicephalus</taxon>
        <taxon>Boophilus</taxon>
    </lineage>
</organism>
<evidence type="ECO:0000256" key="4">
    <source>
        <dbReference type="ARBA" id="ARBA00023136"/>
    </source>
</evidence>
<evidence type="ECO:0000256" key="3">
    <source>
        <dbReference type="ARBA" id="ARBA00022989"/>
    </source>
</evidence>
<dbReference type="InterPro" id="IPR019537">
    <property type="entry name" value="TMEM65"/>
</dbReference>
<evidence type="ECO:0000256" key="1">
    <source>
        <dbReference type="ARBA" id="ARBA00004141"/>
    </source>
</evidence>
<evidence type="ECO:0000313" key="6">
    <source>
        <dbReference type="EMBL" id="KAH8031441.1"/>
    </source>
</evidence>
<evidence type="ECO:0000256" key="5">
    <source>
        <dbReference type="SAM" id="Phobius"/>
    </source>
</evidence>
<evidence type="ECO:0000313" key="7">
    <source>
        <dbReference type="Proteomes" id="UP000821866"/>
    </source>
</evidence>
<dbReference type="PANTHER" id="PTHR21706">
    <property type="entry name" value="TRANSMEMBRANE PROTEIN 65"/>
    <property type="match status" value="1"/>
</dbReference>
<keyword evidence="7" id="KW-1185">Reference proteome</keyword>
<proteinExistence type="predicted"/>
<dbReference type="AlphaFoldDB" id="A0A9J6EB18"/>
<dbReference type="GO" id="GO:0005739">
    <property type="term" value="C:mitochondrion"/>
    <property type="evidence" value="ECO:0007669"/>
    <property type="project" value="TreeGrafter"/>
</dbReference>
<comment type="caution">
    <text evidence="6">The sequence shown here is derived from an EMBL/GenBank/DDBJ whole genome shotgun (WGS) entry which is preliminary data.</text>
</comment>
<keyword evidence="4 5" id="KW-0472">Membrane</keyword>
<dbReference type="Pfam" id="PF10507">
    <property type="entry name" value="TMEM65"/>
    <property type="match status" value="1"/>
</dbReference>
<accession>A0A9J6EB18</accession>
<dbReference type="GO" id="GO:0016020">
    <property type="term" value="C:membrane"/>
    <property type="evidence" value="ECO:0007669"/>
    <property type="project" value="UniProtKB-SubCell"/>
</dbReference>
<dbReference type="EMBL" id="JABSTU010000005">
    <property type="protein sequence ID" value="KAH8031441.1"/>
    <property type="molecule type" value="Genomic_DNA"/>
</dbReference>
<dbReference type="PANTHER" id="PTHR21706:SF15">
    <property type="entry name" value="TRANSMEMBRANE PROTEIN 65"/>
    <property type="match status" value="1"/>
</dbReference>
<sequence length="250" mass="26949">MATSLLPSAATASAMARRLAGLQFSGAFKRLHLPRNVHLSLLRSFCVSAYSKGVGKHTGTHEIILTKQRAQDLIVRLKPEERKILMEELTAHVDKTEKGKFLYGQATTPTGEQLRLMAIHNALPFVGFGFLDNFIMIVAGDYIDTTIGIGLGISTMAAAGLGNAISDAAGIGSAWYVEKLAVRIGLQAPNLSPAQLEMAATRWSSNIGRAVGVFLGCILGMFPLLFLSSKEDVKQRSEAHQLQEHKSSTS</sequence>
<comment type="subcellular location">
    <subcellularLocation>
        <location evidence="1">Membrane</location>
        <topology evidence="1">Multi-pass membrane protein</topology>
    </subcellularLocation>
</comment>
<dbReference type="Proteomes" id="UP000821866">
    <property type="component" value="Chromosome 3"/>
</dbReference>